<comment type="caution">
    <text evidence="9">The sequence shown here is derived from an EMBL/GenBank/DDBJ whole genome shotgun (WGS) entry which is preliminary data.</text>
</comment>
<evidence type="ECO:0000313" key="10">
    <source>
        <dbReference type="Proteomes" id="UP001167796"/>
    </source>
</evidence>
<evidence type="ECO:0000256" key="3">
    <source>
        <dbReference type="ARBA" id="ARBA00007275"/>
    </source>
</evidence>
<evidence type="ECO:0000256" key="7">
    <source>
        <dbReference type="ARBA" id="ARBA00032272"/>
    </source>
</evidence>
<sequence>MLSFIKPWKTLKSTLVFDNPWYKLRRDEVELPNGQVLNDYFVSVRPEVVLTFAVTDAEEVLFVRQYKHGAGRILLELPGGVMDAHETDPTEAARRELLEETGYLADDITPLTTVFDNPTKDTNRLHFFLARRAQWTAAQHLDPTENIEVVKVPLADVEALVLNGSIGVSGSVALCLLALGHLRQEAAG</sequence>
<comment type="similarity">
    <text evidence="3">Belongs to the Nudix hydrolase family. NudK subfamily.</text>
</comment>
<evidence type="ECO:0000313" key="9">
    <source>
        <dbReference type="EMBL" id="MDO7847355.1"/>
    </source>
</evidence>
<reference evidence="9" key="1">
    <citation type="submission" date="2023-07" db="EMBL/GenBank/DDBJ databases">
        <authorList>
            <person name="Kim M.K."/>
        </authorList>
    </citation>
    <scope>NUCLEOTIDE SEQUENCE</scope>
    <source>
        <strain evidence="9">M29</strain>
    </source>
</reference>
<accession>A0ABT9ADX1</accession>
<dbReference type="GO" id="GO:0016787">
    <property type="term" value="F:hydrolase activity"/>
    <property type="evidence" value="ECO:0007669"/>
    <property type="project" value="UniProtKB-KW"/>
</dbReference>
<evidence type="ECO:0000259" key="8">
    <source>
        <dbReference type="PROSITE" id="PS51462"/>
    </source>
</evidence>
<dbReference type="PROSITE" id="PS51462">
    <property type="entry name" value="NUDIX"/>
    <property type="match status" value="1"/>
</dbReference>
<dbReference type="SUPFAM" id="SSF55811">
    <property type="entry name" value="Nudix"/>
    <property type="match status" value="1"/>
</dbReference>
<dbReference type="RefSeq" id="WP_305012032.1">
    <property type="nucleotide sequence ID" value="NZ_JAUQSX010000006.1"/>
</dbReference>
<feature type="domain" description="Nudix hydrolase" evidence="8">
    <location>
        <begin position="44"/>
        <end position="174"/>
    </location>
</feature>
<evidence type="ECO:0000256" key="4">
    <source>
        <dbReference type="ARBA" id="ARBA00016377"/>
    </source>
</evidence>
<comment type="cofactor">
    <cofactor evidence="2">
        <name>Mg(2+)</name>
        <dbReference type="ChEBI" id="CHEBI:18420"/>
    </cofactor>
</comment>
<dbReference type="EMBL" id="JAUQSX010000006">
    <property type="protein sequence ID" value="MDO7847355.1"/>
    <property type="molecule type" value="Genomic_DNA"/>
</dbReference>
<dbReference type="InterPro" id="IPR000086">
    <property type="entry name" value="NUDIX_hydrolase_dom"/>
</dbReference>
<comment type="catalytic activity">
    <reaction evidence="1">
        <text>GDP-alpha-D-mannose + H2O = alpha-D-mannose 1-phosphate + GMP + 2 H(+)</text>
        <dbReference type="Rhea" id="RHEA:27978"/>
        <dbReference type="ChEBI" id="CHEBI:15377"/>
        <dbReference type="ChEBI" id="CHEBI:15378"/>
        <dbReference type="ChEBI" id="CHEBI:57527"/>
        <dbReference type="ChEBI" id="CHEBI:58115"/>
        <dbReference type="ChEBI" id="CHEBI:58409"/>
    </reaction>
</comment>
<evidence type="ECO:0000256" key="1">
    <source>
        <dbReference type="ARBA" id="ARBA00000847"/>
    </source>
</evidence>
<dbReference type="InterPro" id="IPR015797">
    <property type="entry name" value="NUDIX_hydrolase-like_dom_sf"/>
</dbReference>
<dbReference type="PANTHER" id="PTHR11839">
    <property type="entry name" value="UDP/ADP-SUGAR PYROPHOSPHATASE"/>
    <property type="match status" value="1"/>
</dbReference>
<evidence type="ECO:0000256" key="5">
    <source>
        <dbReference type="ARBA" id="ARBA00022801"/>
    </source>
</evidence>
<keyword evidence="10" id="KW-1185">Reference proteome</keyword>
<dbReference type="CDD" id="cd03424">
    <property type="entry name" value="NUDIX_ADPRase_Nudt5_UGPPase_Nudt14"/>
    <property type="match status" value="1"/>
</dbReference>
<keyword evidence="5 9" id="KW-0378">Hydrolase</keyword>
<protein>
    <recommendedName>
        <fullName evidence="4">GDP-mannose pyrophosphatase</fullName>
    </recommendedName>
    <alternativeName>
        <fullName evidence="6">GDP-mannose hydrolase</fullName>
    </alternativeName>
    <alternativeName>
        <fullName evidence="7">GDPMK</fullName>
    </alternativeName>
</protein>
<name>A0ABT9ADX1_9BACT</name>
<dbReference type="Pfam" id="PF00293">
    <property type="entry name" value="NUDIX"/>
    <property type="match status" value="1"/>
</dbReference>
<gene>
    <name evidence="9" type="ORF">Q5H92_13380</name>
</gene>
<dbReference type="Gene3D" id="3.90.79.10">
    <property type="entry name" value="Nucleoside Triphosphate Pyrophosphohydrolase"/>
    <property type="match status" value="1"/>
</dbReference>
<dbReference type="PANTHER" id="PTHR11839:SF18">
    <property type="entry name" value="NUDIX HYDROLASE DOMAIN-CONTAINING PROTEIN"/>
    <property type="match status" value="1"/>
</dbReference>
<evidence type="ECO:0000256" key="6">
    <source>
        <dbReference type="ARBA" id="ARBA00032162"/>
    </source>
</evidence>
<organism evidence="9 10">
    <name type="scientific">Hymenobacter mellowenesis</name>
    <dbReference type="NCBI Taxonomy" id="3063995"/>
    <lineage>
        <taxon>Bacteria</taxon>
        <taxon>Pseudomonadati</taxon>
        <taxon>Bacteroidota</taxon>
        <taxon>Cytophagia</taxon>
        <taxon>Cytophagales</taxon>
        <taxon>Hymenobacteraceae</taxon>
        <taxon>Hymenobacter</taxon>
    </lineage>
</organism>
<dbReference type="Proteomes" id="UP001167796">
    <property type="component" value="Unassembled WGS sequence"/>
</dbReference>
<proteinExistence type="inferred from homology"/>
<evidence type="ECO:0000256" key="2">
    <source>
        <dbReference type="ARBA" id="ARBA00001946"/>
    </source>
</evidence>